<dbReference type="Gene3D" id="2.60.120.10">
    <property type="entry name" value="Jelly Rolls"/>
    <property type="match status" value="1"/>
</dbReference>
<dbReference type="GO" id="GO:0016853">
    <property type="term" value="F:isomerase activity"/>
    <property type="evidence" value="ECO:0007669"/>
    <property type="project" value="UniProtKB-KW"/>
</dbReference>
<feature type="region of interest" description="Disordered" evidence="1">
    <location>
        <begin position="117"/>
        <end position="138"/>
    </location>
</feature>
<dbReference type="Proteomes" id="UP000565579">
    <property type="component" value="Unassembled WGS sequence"/>
</dbReference>
<dbReference type="EMBL" id="JACHMI010000001">
    <property type="protein sequence ID" value="MBB6549576.1"/>
    <property type="molecule type" value="Genomic_DNA"/>
</dbReference>
<dbReference type="AlphaFoldDB" id="A0A7X0NUC5"/>
<keyword evidence="3" id="KW-1185">Reference proteome</keyword>
<proteinExistence type="predicted"/>
<feature type="compositionally biased region" description="Basic and acidic residues" evidence="1">
    <location>
        <begin position="122"/>
        <end position="138"/>
    </location>
</feature>
<keyword evidence="2" id="KW-0413">Isomerase</keyword>
<accession>A0A7X0NUC5</accession>
<dbReference type="RefSeq" id="WP_185103975.1">
    <property type="nucleotide sequence ID" value="NZ_JACHMI010000001.1"/>
</dbReference>
<dbReference type="InterPro" id="IPR011051">
    <property type="entry name" value="RmlC_Cupin_sf"/>
</dbReference>
<name>A0A7X0NUC5_9ACTN</name>
<gene>
    <name evidence="2" type="ORF">HD593_004371</name>
</gene>
<reference evidence="2 3" key="1">
    <citation type="submission" date="2020-08" db="EMBL/GenBank/DDBJ databases">
        <title>Sequencing the genomes of 1000 actinobacteria strains.</title>
        <authorList>
            <person name="Klenk H.-P."/>
        </authorList>
    </citation>
    <scope>NUCLEOTIDE SEQUENCE [LARGE SCALE GENOMIC DNA]</scope>
    <source>
        <strain evidence="2 3">DSM 43768</strain>
    </source>
</reference>
<dbReference type="InterPro" id="IPR014710">
    <property type="entry name" value="RmlC-like_jellyroll"/>
</dbReference>
<dbReference type="SUPFAM" id="SSF51182">
    <property type="entry name" value="RmlC-like cupins"/>
    <property type="match status" value="1"/>
</dbReference>
<evidence type="ECO:0000313" key="2">
    <source>
        <dbReference type="EMBL" id="MBB6549576.1"/>
    </source>
</evidence>
<evidence type="ECO:0000256" key="1">
    <source>
        <dbReference type="SAM" id="MobiDB-lite"/>
    </source>
</evidence>
<protein>
    <submittedName>
        <fullName evidence="2">Mannose-6-phosphate isomerase-like protein (Cupin superfamily)</fullName>
    </submittedName>
</protein>
<sequence>MTLTPIELFASAIHLRPGGRIHAGPGPVDSGGDGWRLKAFHAKTGDDVRADHWQVNPDAEEIVSCVIGKIRLYLRPEEPGRREEEIRLTAGTAAIVPRGRWHRIQLDIPSTVMTITPPGGARLEKRAGPDPRYDRLHA</sequence>
<organism evidence="2 3">
    <name type="scientific">Nonomuraea rubra</name>
    <dbReference type="NCBI Taxonomy" id="46180"/>
    <lineage>
        <taxon>Bacteria</taxon>
        <taxon>Bacillati</taxon>
        <taxon>Actinomycetota</taxon>
        <taxon>Actinomycetes</taxon>
        <taxon>Streptosporangiales</taxon>
        <taxon>Streptosporangiaceae</taxon>
        <taxon>Nonomuraea</taxon>
    </lineage>
</organism>
<evidence type="ECO:0000313" key="3">
    <source>
        <dbReference type="Proteomes" id="UP000565579"/>
    </source>
</evidence>
<comment type="caution">
    <text evidence="2">The sequence shown here is derived from an EMBL/GenBank/DDBJ whole genome shotgun (WGS) entry which is preliminary data.</text>
</comment>